<dbReference type="RefSeq" id="WP_153863050.1">
    <property type="nucleotide sequence ID" value="NZ_WJQS01000001.1"/>
</dbReference>
<dbReference type="CDD" id="cd04647">
    <property type="entry name" value="LbH_MAT_like"/>
    <property type="match status" value="1"/>
</dbReference>
<dbReference type="GO" id="GO:0016746">
    <property type="term" value="F:acyltransferase activity"/>
    <property type="evidence" value="ECO:0007669"/>
    <property type="project" value="UniProtKB-KW"/>
</dbReference>
<dbReference type="InterPro" id="IPR011004">
    <property type="entry name" value="Trimer_LpxA-like_sf"/>
</dbReference>
<dbReference type="Gene3D" id="2.160.10.10">
    <property type="entry name" value="Hexapeptide repeat proteins"/>
    <property type="match status" value="1"/>
</dbReference>
<dbReference type="AlphaFoldDB" id="A0A6I2GBM0"/>
<evidence type="ECO:0000313" key="1">
    <source>
        <dbReference type="EMBL" id="MRI84626.1"/>
    </source>
</evidence>
<sequence length="181" mass="20381">MQNLFYALKIIWYRIIKKDTNRLIEIRTERLRSKGAKIGQNLRVFSNISTPETYLIEIGNDVVISTNVKLITHDNSLGMYHNDITDSFGKIKIGDRTFIGEGTIILPGIELSDNIIVGAGSVVTKSFKQSGVIIAGNPARIIGNVQNYSKKYYKNGFNTAGLSFEEKKRIILENEKKLLNK</sequence>
<dbReference type="InterPro" id="IPR001451">
    <property type="entry name" value="Hexapep"/>
</dbReference>
<reference evidence="1 2" key="1">
    <citation type="submission" date="2019-11" db="EMBL/GenBank/DDBJ databases">
        <title>Characterisation of Fundicoccus ignavus gen. nov. sp. nov., a novel genus of the family Aerococcaceae isolated from bulk tank milk.</title>
        <authorList>
            <person name="Siebert A."/>
            <person name="Huptas C."/>
            <person name="Wenning M."/>
            <person name="Scherer S."/>
            <person name="Doll E.V."/>
        </authorList>
    </citation>
    <scope>NUCLEOTIDE SEQUENCE [LARGE SCALE GENOMIC DNA]</scope>
    <source>
        <strain evidence="1 2">WS4759</strain>
    </source>
</reference>
<gene>
    <name evidence="1" type="ORF">GIY09_01780</name>
</gene>
<dbReference type="InterPro" id="IPR051159">
    <property type="entry name" value="Hexapeptide_acetyltransf"/>
</dbReference>
<dbReference type="EMBL" id="WJQS01000001">
    <property type="protein sequence ID" value="MRI84626.1"/>
    <property type="molecule type" value="Genomic_DNA"/>
</dbReference>
<dbReference type="PANTHER" id="PTHR23416">
    <property type="entry name" value="SIALIC ACID SYNTHASE-RELATED"/>
    <property type="match status" value="1"/>
</dbReference>
<proteinExistence type="predicted"/>
<keyword evidence="2" id="KW-1185">Reference proteome</keyword>
<name>A0A6I2GBM0_9LACT</name>
<comment type="caution">
    <text evidence="1">The sequence shown here is derived from an EMBL/GenBank/DDBJ whole genome shotgun (WGS) entry which is preliminary data.</text>
</comment>
<dbReference type="SUPFAM" id="SSF51161">
    <property type="entry name" value="Trimeric LpxA-like enzymes"/>
    <property type="match status" value="1"/>
</dbReference>
<organism evidence="1 2">
    <name type="scientific">Fundicoccus ignavus</name>
    <dbReference type="NCBI Taxonomy" id="2664442"/>
    <lineage>
        <taxon>Bacteria</taxon>
        <taxon>Bacillati</taxon>
        <taxon>Bacillota</taxon>
        <taxon>Bacilli</taxon>
        <taxon>Lactobacillales</taxon>
        <taxon>Aerococcaceae</taxon>
        <taxon>Fundicoccus</taxon>
    </lineage>
</organism>
<keyword evidence="1" id="KW-0012">Acyltransferase</keyword>
<evidence type="ECO:0000313" key="2">
    <source>
        <dbReference type="Proteomes" id="UP000430975"/>
    </source>
</evidence>
<keyword evidence="1" id="KW-0808">Transferase</keyword>
<dbReference type="Pfam" id="PF14602">
    <property type="entry name" value="Hexapep_2"/>
    <property type="match status" value="1"/>
</dbReference>
<accession>A0A6I2GBM0</accession>
<protein>
    <submittedName>
        <fullName evidence="1">Acyltransferase</fullName>
    </submittedName>
</protein>
<dbReference type="Proteomes" id="UP000430975">
    <property type="component" value="Unassembled WGS sequence"/>
</dbReference>